<protein>
    <submittedName>
        <fullName evidence="2">Uncharacterized protein</fullName>
    </submittedName>
</protein>
<feature type="transmembrane region" description="Helical" evidence="1">
    <location>
        <begin position="36"/>
        <end position="56"/>
    </location>
</feature>
<proteinExistence type="predicted"/>
<organism evidence="2 3">
    <name type="scientific">Trematosphaeria pertusa</name>
    <dbReference type="NCBI Taxonomy" id="390896"/>
    <lineage>
        <taxon>Eukaryota</taxon>
        <taxon>Fungi</taxon>
        <taxon>Dikarya</taxon>
        <taxon>Ascomycota</taxon>
        <taxon>Pezizomycotina</taxon>
        <taxon>Dothideomycetes</taxon>
        <taxon>Pleosporomycetidae</taxon>
        <taxon>Pleosporales</taxon>
        <taxon>Massarineae</taxon>
        <taxon>Trematosphaeriaceae</taxon>
        <taxon>Trematosphaeria</taxon>
    </lineage>
</organism>
<dbReference type="RefSeq" id="XP_033684571.1">
    <property type="nucleotide sequence ID" value="XM_033822041.1"/>
</dbReference>
<accession>A0A6A6IHC0</accession>
<keyword evidence="3" id="KW-1185">Reference proteome</keyword>
<keyword evidence="1" id="KW-1133">Transmembrane helix</keyword>
<keyword evidence="1" id="KW-0812">Transmembrane</keyword>
<evidence type="ECO:0000256" key="1">
    <source>
        <dbReference type="SAM" id="Phobius"/>
    </source>
</evidence>
<dbReference type="Proteomes" id="UP000800094">
    <property type="component" value="Unassembled WGS sequence"/>
</dbReference>
<gene>
    <name evidence="2" type="ORF">BU26DRAFT_320164</name>
</gene>
<sequence>MAWCGKAGHAYTARSYGCGVHELLLFVLAWRWQDGIAADFISSLLWLAVMGGWVGAELSWWDWSALG</sequence>
<reference evidence="2" key="1">
    <citation type="journal article" date="2020" name="Stud. Mycol.">
        <title>101 Dothideomycetes genomes: a test case for predicting lifestyles and emergence of pathogens.</title>
        <authorList>
            <person name="Haridas S."/>
            <person name="Albert R."/>
            <person name="Binder M."/>
            <person name="Bloem J."/>
            <person name="Labutti K."/>
            <person name="Salamov A."/>
            <person name="Andreopoulos B."/>
            <person name="Baker S."/>
            <person name="Barry K."/>
            <person name="Bills G."/>
            <person name="Bluhm B."/>
            <person name="Cannon C."/>
            <person name="Castanera R."/>
            <person name="Culley D."/>
            <person name="Daum C."/>
            <person name="Ezra D."/>
            <person name="Gonzalez J."/>
            <person name="Henrissat B."/>
            <person name="Kuo A."/>
            <person name="Liang C."/>
            <person name="Lipzen A."/>
            <person name="Lutzoni F."/>
            <person name="Magnuson J."/>
            <person name="Mondo S."/>
            <person name="Nolan M."/>
            <person name="Ohm R."/>
            <person name="Pangilinan J."/>
            <person name="Park H.-J."/>
            <person name="Ramirez L."/>
            <person name="Alfaro M."/>
            <person name="Sun H."/>
            <person name="Tritt A."/>
            <person name="Yoshinaga Y."/>
            <person name="Zwiers L.-H."/>
            <person name="Turgeon B."/>
            <person name="Goodwin S."/>
            <person name="Spatafora J."/>
            <person name="Crous P."/>
            <person name="Grigoriev I."/>
        </authorList>
    </citation>
    <scope>NUCLEOTIDE SEQUENCE</scope>
    <source>
        <strain evidence="2">CBS 122368</strain>
    </source>
</reference>
<keyword evidence="1" id="KW-0472">Membrane</keyword>
<name>A0A6A6IHC0_9PLEO</name>
<dbReference type="EMBL" id="ML987195">
    <property type="protein sequence ID" value="KAF2249567.1"/>
    <property type="molecule type" value="Genomic_DNA"/>
</dbReference>
<evidence type="ECO:0000313" key="3">
    <source>
        <dbReference type="Proteomes" id="UP000800094"/>
    </source>
</evidence>
<evidence type="ECO:0000313" key="2">
    <source>
        <dbReference type="EMBL" id="KAF2249567.1"/>
    </source>
</evidence>
<dbReference type="GeneID" id="54575371"/>
<dbReference type="AlphaFoldDB" id="A0A6A6IHC0"/>